<reference evidence="2" key="1">
    <citation type="submission" date="2021-12" db="EMBL/GenBank/DDBJ databases">
        <title>Convergent genome expansion in fungi linked to evolution of root-endophyte symbiosis.</title>
        <authorList>
            <consortium name="DOE Joint Genome Institute"/>
            <person name="Ke Y.-H."/>
            <person name="Bonito G."/>
            <person name="Liao H.-L."/>
            <person name="Looney B."/>
            <person name="Rojas-Flechas A."/>
            <person name="Nash J."/>
            <person name="Hameed K."/>
            <person name="Schadt C."/>
            <person name="Martin F."/>
            <person name="Crous P.W."/>
            <person name="Miettinen O."/>
            <person name="Magnuson J.K."/>
            <person name="Labbe J."/>
            <person name="Jacobson D."/>
            <person name="Doktycz M.J."/>
            <person name="Veneault-Fourrey C."/>
            <person name="Kuo A."/>
            <person name="Mondo S."/>
            <person name="Calhoun S."/>
            <person name="Riley R."/>
            <person name="Ohm R."/>
            <person name="LaButti K."/>
            <person name="Andreopoulos B."/>
            <person name="Pangilinan J."/>
            <person name="Nolan M."/>
            <person name="Tritt A."/>
            <person name="Clum A."/>
            <person name="Lipzen A."/>
            <person name="Daum C."/>
            <person name="Barry K."/>
            <person name="Grigoriev I.V."/>
            <person name="Vilgalys R."/>
        </authorList>
    </citation>
    <scope>NUCLEOTIDE SEQUENCE</scope>
    <source>
        <strain evidence="2">PMI_201</strain>
    </source>
</reference>
<dbReference type="GeneID" id="70248516"/>
<dbReference type="RefSeq" id="XP_046071765.1">
    <property type="nucleotide sequence ID" value="XM_046218229.1"/>
</dbReference>
<dbReference type="AlphaFoldDB" id="A0AAD4PXV4"/>
<dbReference type="GO" id="GO:0000070">
    <property type="term" value="P:mitotic sister chromatid segregation"/>
    <property type="evidence" value="ECO:0007669"/>
    <property type="project" value="InterPro"/>
</dbReference>
<name>A0AAD4PXV4_9EURO</name>
<accession>A0AAD4PXV4</accession>
<sequence>MQSPHYRKIELQSNADFNYLYTNTLACLQEKLNEIYPPPQNDNADDPYPVKGRVKKLMEEFIQQTYILASDSITINGVDVSPGEGSTGLLPFDSGFSAPETIEYEPYDGALASRVTSLYAQLESLTTSVAQLRREAPQKAAKAYSDTLIEMLKTEDAEYESLARQQQDSDSAYQSEPILKSENGSSSSSSKKLAETGAVEYSKIKPEWKLDIPFGSDSERERWQSGEMAEVYSDTLRTLLRLQGEYVEGDEPASVEASRNALSTTVGTAERASRAAEVVKKM</sequence>
<gene>
    <name evidence="2" type="ORF">BGW36DRAFT_396885</name>
</gene>
<comment type="caution">
    <text evidence="2">The sequence shown here is derived from an EMBL/GenBank/DDBJ whole genome shotgun (WGS) entry which is preliminary data.</text>
</comment>
<keyword evidence="3" id="KW-1185">Reference proteome</keyword>
<dbReference type="Pfam" id="PF08641">
    <property type="entry name" value="Mis14"/>
    <property type="match status" value="1"/>
</dbReference>
<evidence type="ECO:0000313" key="3">
    <source>
        <dbReference type="Proteomes" id="UP001201262"/>
    </source>
</evidence>
<dbReference type="PANTHER" id="PTHR31749:SF3">
    <property type="entry name" value="KINETOCHORE-ASSOCIATED PROTEIN NSL1 HOMOLOG"/>
    <property type="match status" value="1"/>
</dbReference>
<evidence type="ECO:0000256" key="1">
    <source>
        <dbReference type="SAM" id="MobiDB-lite"/>
    </source>
</evidence>
<feature type="region of interest" description="Disordered" evidence="1">
    <location>
        <begin position="159"/>
        <end position="192"/>
    </location>
</feature>
<feature type="compositionally biased region" description="Polar residues" evidence="1">
    <location>
        <begin position="163"/>
        <end position="174"/>
    </location>
</feature>
<dbReference type="InterPro" id="IPR013950">
    <property type="entry name" value="Mis14/Nsl1"/>
</dbReference>
<dbReference type="GO" id="GO:0000444">
    <property type="term" value="C:MIS12/MIND type complex"/>
    <property type="evidence" value="ECO:0007669"/>
    <property type="project" value="TreeGrafter"/>
</dbReference>
<dbReference type="Proteomes" id="UP001201262">
    <property type="component" value="Unassembled WGS sequence"/>
</dbReference>
<organism evidence="2 3">
    <name type="scientific">Talaromyces proteolyticus</name>
    <dbReference type="NCBI Taxonomy" id="1131652"/>
    <lineage>
        <taxon>Eukaryota</taxon>
        <taxon>Fungi</taxon>
        <taxon>Dikarya</taxon>
        <taxon>Ascomycota</taxon>
        <taxon>Pezizomycotina</taxon>
        <taxon>Eurotiomycetes</taxon>
        <taxon>Eurotiomycetidae</taxon>
        <taxon>Eurotiales</taxon>
        <taxon>Trichocomaceae</taxon>
        <taxon>Talaromyces</taxon>
        <taxon>Talaromyces sect. Bacilispori</taxon>
    </lineage>
</organism>
<protein>
    <submittedName>
        <fullName evidence="2">Kinetochore protein Mis14 like-domain-containing protein</fullName>
    </submittedName>
</protein>
<dbReference type="PANTHER" id="PTHR31749">
    <property type="entry name" value="KINETOCHORE-ASSOCIATED PROTEIN NSL1 HOMOLOG"/>
    <property type="match status" value="1"/>
</dbReference>
<evidence type="ECO:0000313" key="2">
    <source>
        <dbReference type="EMBL" id="KAH8697064.1"/>
    </source>
</evidence>
<dbReference type="EMBL" id="JAJTJA010000006">
    <property type="protein sequence ID" value="KAH8697064.1"/>
    <property type="molecule type" value="Genomic_DNA"/>
</dbReference>
<proteinExistence type="predicted"/>